<evidence type="ECO:0000256" key="6">
    <source>
        <dbReference type="ARBA" id="ARBA00023027"/>
    </source>
</evidence>
<evidence type="ECO:0000256" key="5">
    <source>
        <dbReference type="ARBA" id="ARBA00023002"/>
    </source>
</evidence>
<evidence type="ECO:0000256" key="4">
    <source>
        <dbReference type="ARBA" id="ARBA00022915"/>
    </source>
</evidence>
<evidence type="ECO:0000256" key="9">
    <source>
        <dbReference type="ARBA" id="ARBA00038983"/>
    </source>
</evidence>
<dbReference type="Proteomes" id="UP000190121">
    <property type="component" value="Unassembled WGS sequence"/>
</dbReference>
<feature type="domain" description="Dihydrodipicolinate reductase N-terminal" evidence="12">
    <location>
        <begin position="1"/>
        <end position="104"/>
    </location>
</feature>
<evidence type="ECO:0000256" key="7">
    <source>
        <dbReference type="ARBA" id="ARBA00023154"/>
    </source>
</evidence>
<dbReference type="InterPro" id="IPR023940">
    <property type="entry name" value="DHDPR_bac"/>
</dbReference>
<dbReference type="EC" id="1.17.1.8" evidence="9"/>
<dbReference type="GO" id="GO:0009089">
    <property type="term" value="P:lysine biosynthetic process via diaminopimelate"/>
    <property type="evidence" value="ECO:0007669"/>
    <property type="project" value="InterPro"/>
</dbReference>
<keyword evidence="5" id="KW-0560">Oxidoreductase</keyword>
<comment type="pathway">
    <text evidence="8">Amino-acid biosynthesis; L-lysine biosynthesis via DAP pathway; (S)-tetrahydrodipicolinate from L-aspartate: step 4/4.</text>
</comment>
<comment type="catalytic activity">
    <reaction evidence="10">
        <text>(S)-2,3,4,5-tetrahydrodipicolinate + NADP(+) + H2O = (2S,4S)-4-hydroxy-2,3,4,5-tetrahydrodipicolinate + NADPH + H(+)</text>
        <dbReference type="Rhea" id="RHEA:35331"/>
        <dbReference type="ChEBI" id="CHEBI:15377"/>
        <dbReference type="ChEBI" id="CHEBI:15378"/>
        <dbReference type="ChEBI" id="CHEBI:16845"/>
        <dbReference type="ChEBI" id="CHEBI:57783"/>
        <dbReference type="ChEBI" id="CHEBI:58349"/>
        <dbReference type="ChEBI" id="CHEBI:67139"/>
        <dbReference type="EC" id="1.17.1.8"/>
    </reaction>
</comment>
<dbReference type="PIRSF" id="PIRSF000161">
    <property type="entry name" value="DHPR"/>
    <property type="match status" value="1"/>
</dbReference>
<dbReference type="InterPro" id="IPR022663">
    <property type="entry name" value="DapB_C"/>
</dbReference>
<dbReference type="SUPFAM" id="SSF51735">
    <property type="entry name" value="NAD(P)-binding Rossmann-fold domains"/>
    <property type="match status" value="1"/>
</dbReference>
<name>A0A1T4L070_9PORP</name>
<feature type="domain" description="Dihydrodipicolinate reductase C-terminal" evidence="13">
    <location>
        <begin position="107"/>
        <end position="237"/>
    </location>
</feature>
<evidence type="ECO:0000256" key="1">
    <source>
        <dbReference type="ARBA" id="ARBA00006642"/>
    </source>
</evidence>
<organism evidence="14 15">
    <name type="scientific">Porphyromonas circumdentaria</name>
    <dbReference type="NCBI Taxonomy" id="29524"/>
    <lineage>
        <taxon>Bacteria</taxon>
        <taxon>Pseudomonadati</taxon>
        <taxon>Bacteroidota</taxon>
        <taxon>Bacteroidia</taxon>
        <taxon>Bacteroidales</taxon>
        <taxon>Porphyromonadaceae</taxon>
        <taxon>Porphyromonas</taxon>
    </lineage>
</organism>
<comment type="catalytic activity">
    <reaction evidence="11">
        <text>(S)-2,3,4,5-tetrahydrodipicolinate + NAD(+) + H2O = (2S,4S)-4-hydroxy-2,3,4,5-tetrahydrodipicolinate + NADH + H(+)</text>
        <dbReference type="Rhea" id="RHEA:35323"/>
        <dbReference type="ChEBI" id="CHEBI:15377"/>
        <dbReference type="ChEBI" id="CHEBI:15378"/>
        <dbReference type="ChEBI" id="CHEBI:16845"/>
        <dbReference type="ChEBI" id="CHEBI:57540"/>
        <dbReference type="ChEBI" id="CHEBI:57945"/>
        <dbReference type="ChEBI" id="CHEBI:67139"/>
        <dbReference type="EC" id="1.17.1.8"/>
    </reaction>
</comment>
<evidence type="ECO:0000256" key="3">
    <source>
        <dbReference type="ARBA" id="ARBA00022857"/>
    </source>
</evidence>
<dbReference type="EMBL" id="FUXE01000002">
    <property type="protein sequence ID" value="SJZ47998.1"/>
    <property type="molecule type" value="Genomic_DNA"/>
</dbReference>
<dbReference type="Pfam" id="PF01113">
    <property type="entry name" value="DapB_N"/>
    <property type="match status" value="1"/>
</dbReference>
<evidence type="ECO:0000256" key="8">
    <source>
        <dbReference type="ARBA" id="ARBA00037922"/>
    </source>
</evidence>
<evidence type="ECO:0000256" key="11">
    <source>
        <dbReference type="ARBA" id="ARBA00049396"/>
    </source>
</evidence>
<keyword evidence="3" id="KW-0521">NADP</keyword>
<evidence type="ECO:0000313" key="15">
    <source>
        <dbReference type="Proteomes" id="UP000190121"/>
    </source>
</evidence>
<comment type="similarity">
    <text evidence="1">Belongs to the DapB family.</text>
</comment>
<dbReference type="AlphaFoldDB" id="A0A1T4L070"/>
<dbReference type="GO" id="GO:0005829">
    <property type="term" value="C:cytosol"/>
    <property type="evidence" value="ECO:0007669"/>
    <property type="project" value="TreeGrafter"/>
</dbReference>
<dbReference type="CDD" id="cd02274">
    <property type="entry name" value="DHDPR_N"/>
    <property type="match status" value="1"/>
</dbReference>
<keyword evidence="4" id="KW-0220">Diaminopimelate biosynthesis</keyword>
<evidence type="ECO:0000313" key="14">
    <source>
        <dbReference type="EMBL" id="SJZ47998.1"/>
    </source>
</evidence>
<evidence type="ECO:0000259" key="13">
    <source>
        <dbReference type="Pfam" id="PF05173"/>
    </source>
</evidence>
<keyword evidence="7" id="KW-0457">Lysine biosynthesis</keyword>
<evidence type="ECO:0000256" key="10">
    <source>
        <dbReference type="ARBA" id="ARBA00049080"/>
    </source>
</evidence>
<dbReference type="Gene3D" id="3.30.360.10">
    <property type="entry name" value="Dihydrodipicolinate Reductase, domain 2"/>
    <property type="match status" value="1"/>
</dbReference>
<dbReference type="GO" id="GO:0008839">
    <property type="term" value="F:4-hydroxy-tetrahydrodipicolinate reductase"/>
    <property type="evidence" value="ECO:0007669"/>
    <property type="project" value="UniProtKB-EC"/>
</dbReference>
<proteinExistence type="inferred from homology"/>
<dbReference type="InterPro" id="IPR036291">
    <property type="entry name" value="NAD(P)-bd_dom_sf"/>
</dbReference>
<dbReference type="STRING" id="29524.SAMN02745171_00242"/>
<dbReference type="Gene3D" id="3.40.50.720">
    <property type="entry name" value="NAD(P)-binding Rossmann-like Domain"/>
    <property type="match status" value="1"/>
</dbReference>
<dbReference type="Pfam" id="PF05173">
    <property type="entry name" value="DapB_C"/>
    <property type="match status" value="1"/>
</dbReference>
<dbReference type="SUPFAM" id="SSF55347">
    <property type="entry name" value="Glyceraldehyde-3-phosphate dehydrogenase-like, C-terminal domain"/>
    <property type="match status" value="1"/>
</dbReference>
<keyword evidence="6" id="KW-0520">NAD</keyword>
<dbReference type="PANTHER" id="PTHR20836:SF0">
    <property type="entry name" value="4-HYDROXY-TETRAHYDRODIPICOLINATE REDUCTASE 1, CHLOROPLASTIC-RELATED"/>
    <property type="match status" value="1"/>
</dbReference>
<protein>
    <recommendedName>
        <fullName evidence="9">4-hydroxy-tetrahydrodipicolinate reductase</fullName>
        <ecNumber evidence="9">1.17.1.8</ecNumber>
    </recommendedName>
</protein>
<dbReference type="RefSeq" id="WP_078736208.1">
    <property type="nucleotide sequence ID" value="NZ_FUXE01000002.1"/>
</dbReference>
<reference evidence="15" key="1">
    <citation type="submission" date="2017-02" db="EMBL/GenBank/DDBJ databases">
        <authorList>
            <person name="Varghese N."/>
            <person name="Submissions S."/>
        </authorList>
    </citation>
    <scope>NUCLEOTIDE SEQUENCE [LARGE SCALE GENOMIC DNA]</scope>
    <source>
        <strain evidence="15">ATCC 51356</strain>
    </source>
</reference>
<dbReference type="PANTHER" id="PTHR20836">
    <property type="entry name" value="DIHYDRODIPICOLINATE REDUCTASE"/>
    <property type="match status" value="1"/>
</dbReference>
<keyword evidence="2" id="KW-0028">Amino-acid biosynthesis</keyword>
<keyword evidence="15" id="KW-1185">Reference proteome</keyword>
<dbReference type="OrthoDB" id="9790352at2"/>
<dbReference type="GO" id="GO:0019877">
    <property type="term" value="P:diaminopimelate biosynthetic process"/>
    <property type="evidence" value="ECO:0007669"/>
    <property type="project" value="UniProtKB-KW"/>
</dbReference>
<evidence type="ECO:0000256" key="2">
    <source>
        <dbReference type="ARBA" id="ARBA00022605"/>
    </source>
</evidence>
<accession>A0A1T4L070</accession>
<gene>
    <name evidence="14" type="ORF">SAMN02745171_00242</name>
</gene>
<dbReference type="InterPro" id="IPR000846">
    <property type="entry name" value="DapB_N"/>
</dbReference>
<sequence>MNIILLGYGRMGKAIERLAYERGHCIVDRYDEENRNLFFNTKDFQKVDVCIEFSVPEAAQTNCSYCLDHNLPVVSGTTGWLEGVKALQLRAERENKSFFYASNFSLGVNILFEMNRRLAAIMGPQSEYEPSIREIHHIHKLDAPSGTALSLAEGIIETSHRFGDKPLSPSEYGEKIPIDSLREGEVPGIHEVTWHSSVDKISLYHEAFGRQGFALGALLAAEFAVTHRGALSMEQMLGFDEK</sequence>
<evidence type="ECO:0000259" key="12">
    <source>
        <dbReference type="Pfam" id="PF01113"/>
    </source>
</evidence>